<dbReference type="Proteomes" id="UP000284267">
    <property type="component" value="Unassembled WGS sequence"/>
</dbReference>
<evidence type="ECO:0000313" key="25">
    <source>
        <dbReference type="EMBL" id="RYT67418.1"/>
    </source>
</evidence>
<dbReference type="EMBL" id="QSUZ01000019">
    <property type="protein sequence ID" value="RGN86242.1"/>
    <property type="molecule type" value="Genomic_DNA"/>
</dbReference>
<comment type="similarity">
    <text evidence="10">Belongs to the NadD family.</text>
</comment>
<dbReference type="EMBL" id="QRZI01000002">
    <property type="protein sequence ID" value="RGV65864.1"/>
    <property type="molecule type" value="Genomic_DNA"/>
</dbReference>
<accession>A0A174EM31</accession>
<evidence type="ECO:0000256" key="5">
    <source>
        <dbReference type="ARBA" id="ARBA00022695"/>
    </source>
</evidence>
<dbReference type="Proteomes" id="UP000265808">
    <property type="component" value="Unassembled WGS sequence"/>
</dbReference>
<feature type="domain" description="Cytidyltransferase-like" evidence="11">
    <location>
        <begin position="10"/>
        <end position="176"/>
    </location>
</feature>
<dbReference type="Proteomes" id="UP000284024">
    <property type="component" value="Unassembled WGS sequence"/>
</dbReference>
<dbReference type="Proteomes" id="UP000283585">
    <property type="component" value="Unassembled WGS sequence"/>
</dbReference>
<dbReference type="NCBIfam" id="TIGR00482">
    <property type="entry name" value="nicotinate (nicotinamide) nucleotide adenylyltransferase"/>
    <property type="match status" value="1"/>
</dbReference>
<evidence type="ECO:0000256" key="6">
    <source>
        <dbReference type="ARBA" id="ARBA00022741"/>
    </source>
</evidence>
<reference evidence="28 29" key="2">
    <citation type="submission" date="2018-08" db="EMBL/GenBank/DDBJ databases">
        <title>A genome reference for cultivated species of the human gut microbiota.</title>
        <authorList>
            <person name="Zou Y."/>
            <person name="Xue W."/>
            <person name="Luo G."/>
        </authorList>
    </citation>
    <scope>NUCLEOTIDE SEQUENCE [LARGE SCALE GENOMIC DNA]</scope>
    <source>
        <strain evidence="19 31">AF14-23</strain>
        <strain evidence="18 35">AF21-24</strain>
        <strain evidence="17 38">AF25-21</strain>
        <strain evidence="16 32">AF29-2BH</strain>
        <strain evidence="24 36">AF39-4</strain>
        <strain evidence="23 34">AM18-2AC</strain>
        <strain evidence="22 33">AM27-32LB</strain>
        <strain evidence="21 37">AM29-25AC</strain>
        <strain evidence="20 30">AM37-4AC</strain>
        <strain evidence="15 28">OM03-6</strain>
        <strain evidence="14 29">OM06-11AA</strain>
    </source>
</reference>
<dbReference type="InterPro" id="IPR005248">
    <property type="entry name" value="NadD/NMNAT"/>
</dbReference>
<dbReference type="Gene3D" id="3.40.50.620">
    <property type="entry name" value="HUPs"/>
    <property type="match status" value="1"/>
</dbReference>
<dbReference type="HAMAP" id="MF_00244">
    <property type="entry name" value="NaMN_adenylyltr"/>
    <property type="match status" value="1"/>
</dbReference>
<dbReference type="EMBL" id="CYZD01000009">
    <property type="protein sequence ID" value="CUO37080.1"/>
    <property type="molecule type" value="Genomic_DNA"/>
</dbReference>
<dbReference type="EMBL" id="QSUB01000001">
    <property type="protein sequence ID" value="RGN07434.1"/>
    <property type="molecule type" value="Genomic_DNA"/>
</dbReference>
<evidence type="ECO:0000256" key="7">
    <source>
        <dbReference type="ARBA" id="ARBA00022840"/>
    </source>
</evidence>
<dbReference type="Proteomes" id="UP000261222">
    <property type="component" value="Unassembled WGS sequence"/>
</dbReference>
<evidence type="ECO:0000256" key="10">
    <source>
        <dbReference type="HAMAP-Rule" id="MF_00244"/>
    </source>
</evidence>
<comment type="catalytic activity">
    <reaction evidence="9 10">
        <text>nicotinate beta-D-ribonucleotide + ATP + H(+) = deamido-NAD(+) + diphosphate</text>
        <dbReference type="Rhea" id="RHEA:22860"/>
        <dbReference type="ChEBI" id="CHEBI:15378"/>
        <dbReference type="ChEBI" id="CHEBI:30616"/>
        <dbReference type="ChEBI" id="CHEBI:33019"/>
        <dbReference type="ChEBI" id="CHEBI:57502"/>
        <dbReference type="ChEBI" id="CHEBI:58437"/>
        <dbReference type="EC" id="2.7.7.18"/>
    </reaction>
</comment>
<proteinExistence type="inferred from homology"/>
<reference evidence="25 39" key="3">
    <citation type="journal article" date="2019" name="Science, e1252229">
        <title>Invertible promoters mediate bacterial phase variation, antibiotic resistance, and host adaptation in the gut.</title>
        <authorList>
            <person name="Jiang X."/>
            <person name="Hall A.B."/>
            <person name="Arthur T.D."/>
            <person name="Plichta D.R."/>
            <person name="Covington C.T."/>
            <person name="Poyet M."/>
            <person name="Crothers J."/>
            <person name="Moses P.L."/>
            <person name="Tolonen A.C."/>
            <person name="Vlamakis H."/>
            <person name="Alm E.J."/>
            <person name="Xavier R.J."/>
        </authorList>
    </citation>
    <scope>NUCLEOTIDE SEQUENCE [LARGE SCALE GENOMIC DNA]</scope>
    <source>
        <strain evidence="25">Af_0058</strain>
        <strain evidence="39">af_0058</strain>
    </source>
</reference>
<dbReference type="Proteomes" id="UP000293506">
    <property type="component" value="Unassembled WGS sequence"/>
</dbReference>
<sequence length="215" mass="24719">METRRKKIGIMGGTFDPIHIGHLILGEKTYEQLGLDKILFMPAGNPPHKQNRIGRATDAQRVSMVEKAISGNPHFELSLTEMNDKGFTYTYHTLETLKEQNPDTDYYFIIGADSLYDFSSWREPARICKACTIVVAVRDHVPVEKLNEQMTYLSERYNGRFISLNTLNIDISSQLLRKWHQEGKSLRYYVPDAVADYIDKNHIYHITEGVGHNNV</sequence>
<evidence type="ECO:0000313" key="32">
    <source>
        <dbReference type="Proteomes" id="UP000283585"/>
    </source>
</evidence>
<keyword evidence="8 10" id="KW-0520">NAD</keyword>
<evidence type="ECO:0000313" key="15">
    <source>
        <dbReference type="EMBL" id="RGN86242.1"/>
    </source>
</evidence>
<dbReference type="UniPathway" id="UPA00253">
    <property type="reaction ID" value="UER00332"/>
</dbReference>
<dbReference type="GO" id="GO:0009435">
    <property type="term" value="P:NAD+ biosynthetic process"/>
    <property type="evidence" value="ECO:0007669"/>
    <property type="project" value="UniProtKB-UniRule"/>
</dbReference>
<evidence type="ECO:0000313" key="17">
    <source>
        <dbReference type="EMBL" id="RGR50387.1"/>
    </source>
</evidence>
<dbReference type="NCBIfam" id="NF000840">
    <property type="entry name" value="PRK00071.1-3"/>
    <property type="match status" value="1"/>
</dbReference>
<dbReference type="Proteomes" id="UP000284644">
    <property type="component" value="Unassembled WGS sequence"/>
</dbReference>
<dbReference type="OrthoDB" id="5295945at2"/>
<dbReference type="AlphaFoldDB" id="A0A174EM31"/>
<evidence type="ECO:0000256" key="4">
    <source>
        <dbReference type="ARBA" id="ARBA00022679"/>
    </source>
</evidence>
<organism evidence="12 26">
    <name type="scientific">Blautia obeum</name>
    <dbReference type="NCBI Taxonomy" id="40520"/>
    <lineage>
        <taxon>Bacteria</taxon>
        <taxon>Bacillati</taxon>
        <taxon>Bacillota</taxon>
        <taxon>Clostridia</taxon>
        <taxon>Lachnospirales</taxon>
        <taxon>Lachnospiraceae</taxon>
        <taxon>Blautia</taxon>
    </lineage>
</organism>
<evidence type="ECO:0000313" key="16">
    <source>
        <dbReference type="EMBL" id="RGQ05589.1"/>
    </source>
</evidence>
<dbReference type="EMBL" id="QROE01000001">
    <property type="protein sequence ID" value="RHK98506.1"/>
    <property type="molecule type" value="Genomic_DNA"/>
</dbReference>
<dbReference type="GeneID" id="79804142"/>
<evidence type="ECO:0000313" key="24">
    <source>
        <dbReference type="EMBL" id="RHK98506.1"/>
    </source>
</evidence>
<dbReference type="Pfam" id="PF01467">
    <property type="entry name" value="CTP_transf_like"/>
    <property type="match status" value="1"/>
</dbReference>
<evidence type="ECO:0000256" key="3">
    <source>
        <dbReference type="ARBA" id="ARBA00022642"/>
    </source>
</evidence>
<evidence type="ECO:0000256" key="1">
    <source>
        <dbReference type="ARBA" id="ARBA00002324"/>
    </source>
</evidence>
<dbReference type="CDD" id="cd02165">
    <property type="entry name" value="NMNAT"/>
    <property type="match status" value="1"/>
</dbReference>
<keyword evidence="7 10" id="KW-0067">ATP-binding</keyword>
<evidence type="ECO:0000256" key="9">
    <source>
        <dbReference type="ARBA" id="ARBA00048721"/>
    </source>
</evidence>
<gene>
    <name evidence="10 12" type="primary">nadD</name>
    <name evidence="24" type="ORF">DW040_04135</name>
    <name evidence="23" type="ORF">DW222_02715</name>
    <name evidence="22" type="ORF">DW723_06400</name>
    <name evidence="21" type="ORF">DW767_04295</name>
    <name evidence="20" type="ORF">DW859_02345</name>
    <name evidence="19" type="ORF">DWW07_04755</name>
    <name evidence="18" type="ORF">DWX77_03640</name>
    <name evidence="17" type="ORF">DWY46_03115</name>
    <name evidence="16" type="ORF">DWZ12_06775</name>
    <name evidence="15" type="ORF">DXB38_12630</name>
    <name evidence="14" type="ORF">DXB81_02570</name>
    <name evidence="25" type="ORF">EAI82_05710</name>
    <name evidence="12" type="ORF">ERS852394_02048</name>
    <name evidence="13" type="ORF">ERS852533_03051</name>
</gene>
<evidence type="ECO:0000313" key="27">
    <source>
        <dbReference type="Proteomes" id="UP000095413"/>
    </source>
</evidence>
<evidence type="ECO:0000313" key="31">
    <source>
        <dbReference type="Proteomes" id="UP000265828"/>
    </source>
</evidence>
<dbReference type="SUPFAM" id="SSF52374">
    <property type="entry name" value="Nucleotidylyl transferase"/>
    <property type="match status" value="1"/>
</dbReference>
<dbReference type="Proteomes" id="UP000284242">
    <property type="component" value="Unassembled WGS sequence"/>
</dbReference>
<dbReference type="Proteomes" id="UP000285839">
    <property type="component" value="Unassembled WGS sequence"/>
</dbReference>
<evidence type="ECO:0000313" key="33">
    <source>
        <dbReference type="Proteomes" id="UP000283928"/>
    </source>
</evidence>
<dbReference type="EMBL" id="QRUH01000002">
    <property type="protein sequence ID" value="RGR50387.1"/>
    <property type="molecule type" value="Genomic_DNA"/>
</dbReference>
<evidence type="ECO:0000313" key="12">
    <source>
        <dbReference type="EMBL" id="CUO37080.1"/>
    </source>
</evidence>
<keyword evidence="6 10" id="KW-0547">Nucleotide-binding</keyword>
<reference evidence="26 27" key="1">
    <citation type="submission" date="2015-09" db="EMBL/GenBank/DDBJ databases">
        <authorList>
            <consortium name="Pathogen Informatics"/>
        </authorList>
    </citation>
    <scope>NUCLEOTIDE SEQUENCE [LARGE SCALE GENOMIC DNA]</scope>
    <source>
        <strain evidence="12 26">2789STDY5608837</strain>
        <strain evidence="13 27">2789STDY5834921</strain>
    </source>
</reference>
<dbReference type="Proteomes" id="UP000265828">
    <property type="component" value="Unassembled WGS sequence"/>
</dbReference>
<dbReference type="EC" id="2.7.7.18" evidence="10"/>
<evidence type="ECO:0000313" key="30">
    <source>
        <dbReference type="Proteomes" id="UP000265808"/>
    </source>
</evidence>
<dbReference type="Proteomes" id="UP000095409">
    <property type="component" value="Unassembled WGS sequence"/>
</dbReference>
<protein>
    <recommendedName>
        <fullName evidence="10">Probable nicotinate-nucleotide adenylyltransferase</fullName>
        <ecNumber evidence="10">2.7.7.18</ecNumber>
    </recommendedName>
    <alternativeName>
        <fullName evidence="10">Deamido-NAD(+) diphosphorylase</fullName>
    </alternativeName>
    <alternativeName>
        <fullName evidence="10">Deamido-NAD(+) pyrophosphorylase</fullName>
    </alternativeName>
    <alternativeName>
        <fullName evidence="10">Nicotinate mononucleotide adenylyltransferase</fullName>
        <shortName evidence="10">NaMN adenylyltransferase</shortName>
    </alternativeName>
</protein>
<evidence type="ECO:0000313" key="37">
    <source>
        <dbReference type="Proteomes" id="UP000284644"/>
    </source>
</evidence>
<dbReference type="PANTHER" id="PTHR39321">
    <property type="entry name" value="NICOTINATE-NUCLEOTIDE ADENYLYLTRANSFERASE-RELATED"/>
    <property type="match status" value="1"/>
</dbReference>
<evidence type="ECO:0000313" key="21">
    <source>
        <dbReference type="EMBL" id="RHE15010.1"/>
    </source>
</evidence>
<dbReference type="EMBL" id="QRJH01000001">
    <property type="protein sequence ID" value="RHH21363.1"/>
    <property type="molecule type" value="Genomic_DNA"/>
</dbReference>
<dbReference type="PANTHER" id="PTHR39321:SF3">
    <property type="entry name" value="PHOSPHOPANTETHEINE ADENYLYLTRANSFERASE"/>
    <property type="match status" value="1"/>
</dbReference>
<dbReference type="InterPro" id="IPR004821">
    <property type="entry name" value="Cyt_trans-like"/>
</dbReference>
<evidence type="ECO:0000313" key="22">
    <source>
        <dbReference type="EMBL" id="RHE76268.1"/>
    </source>
</evidence>
<evidence type="ECO:0000313" key="26">
    <source>
        <dbReference type="Proteomes" id="UP000095409"/>
    </source>
</evidence>
<keyword evidence="4 10" id="KW-0808">Transferase</keyword>
<evidence type="ECO:0000313" key="19">
    <source>
        <dbReference type="EMBL" id="RGV65864.1"/>
    </source>
</evidence>
<dbReference type="GO" id="GO:0004515">
    <property type="term" value="F:nicotinate-nucleotide adenylyltransferase activity"/>
    <property type="evidence" value="ECO:0007669"/>
    <property type="project" value="UniProtKB-UniRule"/>
</dbReference>
<evidence type="ECO:0000313" key="38">
    <source>
        <dbReference type="Proteomes" id="UP000285839"/>
    </source>
</evidence>
<dbReference type="EMBL" id="QRVV01000006">
    <property type="protein sequence ID" value="RGS75459.1"/>
    <property type="molecule type" value="Genomic_DNA"/>
</dbReference>
<keyword evidence="3 10" id="KW-0662">Pyridine nucleotide biosynthesis</keyword>
<dbReference type="EMBL" id="QSKO01000006">
    <property type="protein sequence ID" value="RHE76268.1"/>
    <property type="molecule type" value="Genomic_DNA"/>
</dbReference>
<evidence type="ECO:0000256" key="2">
    <source>
        <dbReference type="ARBA" id="ARBA00005019"/>
    </source>
</evidence>
<dbReference type="RefSeq" id="WP_005422787.1">
    <property type="nucleotide sequence ID" value="NZ_CABJDZ010000001.1"/>
</dbReference>
<keyword evidence="5 10" id="KW-0548">Nucleotidyltransferase</keyword>
<comment type="function">
    <text evidence="1 10">Catalyzes the reversible adenylation of nicotinate mononucleotide (NaMN) to nicotinic acid adenine dinucleotide (NaAD).</text>
</comment>
<dbReference type="GO" id="GO:0005524">
    <property type="term" value="F:ATP binding"/>
    <property type="evidence" value="ECO:0007669"/>
    <property type="project" value="UniProtKB-KW"/>
</dbReference>
<evidence type="ECO:0000256" key="8">
    <source>
        <dbReference type="ARBA" id="ARBA00023027"/>
    </source>
</evidence>
<evidence type="ECO:0000313" key="13">
    <source>
        <dbReference type="EMBL" id="CUP92499.1"/>
    </source>
</evidence>
<comment type="pathway">
    <text evidence="2 10">Cofactor biosynthesis; NAD(+) biosynthesis; deamido-NAD(+) from nicotinate D-ribonucleotide: step 1/1.</text>
</comment>
<dbReference type="NCBIfam" id="TIGR00125">
    <property type="entry name" value="cyt_tran_rel"/>
    <property type="match status" value="1"/>
</dbReference>
<dbReference type="EMBL" id="QSHL01000001">
    <property type="protein sequence ID" value="RHC10278.1"/>
    <property type="molecule type" value="Genomic_DNA"/>
</dbReference>
<evidence type="ECO:0000313" key="39">
    <source>
        <dbReference type="Proteomes" id="UP000293506"/>
    </source>
</evidence>
<evidence type="ECO:0000313" key="34">
    <source>
        <dbReference type="Proteomes" id="UP000284024"/>
    </source>
</evidence>
<name>A0A174EM31_9FIRM</name>
<evidence type="ECO:0000313" key="14">
    <source>
        <dbReference type="EMBL" id="RGN07434.1"/>
    </source>
</evidence>
<evidence type="ECO:0000313" key="29">
    <source>
        <dbReference type="Proteomes" id="UP000261222"/>
    </source>
</evidence>
<dbReference type="EMBL" id="QSJW01000002">
    <property type="protein sequence ID" value="RHE15010.1"/>
    <property type="molecule type" value="Genomic_DNA"/>
</dbReference>
<evidence type="ECO:0000259" key="11">
    <source>
        <dbReference type="Pfam" id="PF01467"/>
    </source>
</evidence>
<dbReference type="InterPro" id="IPR014729">
    <property type="entry name" value="Rossmann-like_a/b/a_fold"/>
</dbReference>
<dbReference type="EMBL" id="QRSS01000006">
    <property type="protein sequence ID" value="RGQ05589.1"/>
    <property type="molecule type" value="Genomic_DNA"/>
</dbReference>
<dbReference type="EMBL" id="RCXQ01000004">
    <property type="protein sequence ID" value="RYT67418.1"/>
    <property type="molecule type" value="Genomic_DNA"/>
</dbReference>
<evidence type="ECO:0000313" key="35">
    <source>
        <dbReference type="Proteomes" id="UP000284242"/>
    </source>
</evidence>
<dbReference type="Proteomes" id="UP000261105">
    <property type="component" value="Unassembled WGS sequence"/>
</dbReference>
<evidence type="ECO:0000313" key="28">
    <source>
        <dbReference type="Proteomes" id="UP000261105"/>
    </source>
</evidence>
<evidence type="ECO:0000313" key="18">
    <source>
        <dbReference type="EMBL" id="RGS75459.1"/>
    </source>
</evidence>
<evidence type="ECO:0000313" key="20">
    <source>
        <dbReference type="EMBL" id="RHC10278.1"/>
    </source>
</evidence>
<dbReference type="Proteomes" id="UP000283928">
    <property type="component" value="Unassembled WGS sequence"/>
</dbReference>
<evidence type="ECO:0000313" key="36">
    <source>
        <dbReference type="Proteomes" id="UP000284267"/>
    </source>
</evidence>
<dbReference type="Proteomes" id="UP000095413">
    <property type="component" value="Unassembled WGS sequence"/>
</dbReference>
<evidence type="ECO:0000313" key="23">
    <source>
        <dbReference type="EMBL" id="RHH21363.1"/>
    </source>
</evidence>
<dbReference type="EMBL" id="CZBA01000023">
    <property type="protein sequence ID" value="CUP92499.1"/>
    <property type="molecule type" value="Genomic_DNA"/>
</dbReference>